<name>A0ACB7WX87_9ERIC</name>
<keyword evidence="2" id="KW-1185">Reference proteome</keyword>
<sequence>MKNRRSINAEQNRERGQTLAVAQCSYADNEICCNFAIARRRRVNGRLNRRRTMEDVDRRWLTSQTNHGGGALNRDREEIQLVLGSAVSTDWQEFFQPALMGKASRRICFGGKVEPIALSSSSSSPPPSSASLERRLLKEDLIIDCSDQGVEFFEAKVNLKLEEFLSLGPEKLELLHHFVPYDIGSSLLPTTPMLAIQVTVFECGGLVICFHASHAITDGFTAITFIHSWAKACRLGIGEMVRPSFDLPLLFPSRDISGETVNRPNLTGRVKVVTKIFVFDAAKIAELKDKLIGGSGEDRKPSRVEVVVTALWKALILASRARNEEKLRNSVVSLSANIRGRTGLPTPENLIGNFYVVIPTTFEPEHNTPEPNHIHLLGLLRESMRKSLATLAKLSDHGEISSAGLNFHNHVAKSTLDENVDLLKVTSWSRFPFYETDFGWGKPCWVNGACFPLELVVLFDTKCGTGSLGGLERAYYA</sequence>
<reference evidence="1 2" key="1">
    <citation type="journal article" date="2021" name="Hortic Res">
        <title>High-quality reference genome and annotation aids understanding of berry development for evergreen blueberry (Vaccinium darrowii).</title>
        <authorList>
            <person name="Yu J."/>
            <person name="Hulse-Kemp A.M."/>
            <person name="Babiker E."/>
            <person name="Staton M."/>
        </authorList>
    </citation>
    <scope>NUCLEOTIDE SEQUENCE [LARGE SCALE GENOMIC DNA]</scope>
    <source>
        <strain evidence="2">cv. NJ 8807/NJ 8810</strain>
        <tissue evidence="1">Young leaf</tissue>
    </source>
</reference>
<evidence type="ECO:0000313" key="1">
    <source>
        <dbReference type="EMBL" id="KAH7832991.1"/>
    </source>
</evidence>
<dbReference type="Proteomes" id="UP000828048">
    <property type="component" value="Chromosome 2"/>
</dbReference>
<accession>A0ACB7WX87</accession>
<dbReference type="EMBL" id="CM037152">
    <property type="protein sequence ID" value="KAH7832991.1"/>
    <property type="molecule type" value="Genomic_DNA"/>
</dbReference>
<evidence type="ECO:0000313" key="2">
    <source>
        <dbReference type="Proteomes" id="UP000828048"/>
    </source>
</evidence>
<gene>
    <name evidence="1" type="ORF">Vadar_002137</name>
</gene>
<protein>
    <submittedName>
        <fullName evidence="1">Uncharacterized protein</fullName>
    </submittedName>
</protein>
<organism evidence="1 2">
    <name type="scientific">Vaccinium darrowii</name>
    <dbReference type="NCBI Taxonomy" id="229202"/>
    <lineage>
        <taxon>Eukaryota</taxon>
        <taxon>Viridiplantae</taxon>
        <taxon>Streptophyta</taxon>
        <taxon>Embryophyta</taxon>
        <taxon>Tracheophyta</taxon>
        <taxon>Spermatophyta</taxon>
        <taxon>Magnoliopsida</taxon>
        <taxon>eudicotyledons</taxon>
        <taxon>Gunneridae</taxon>
        <taxon>Pentapetalae</taxon>
        <taxon>asterids</taxon>
        <taxon>Ericales</taxon>
        <taxon>Ericaceae</taxon>
        <taxon>Vaccinioideae</taxon>
        <taxon>Vaccinieae</taxon>
        <taxon>Vaccinium</taxon>
    </lineage>
</organism>
<comment type="caution">
    <text evidence="1">The sequence shown here is derived from an EMBL/GenBank/DDBJ whole genome shotgun (WGS) entry which is preliminary data.</text>
</comment>
<proteinExistence type="predicted"/>